<evidence type="ECO:0000259" key="3">
    <source>
        <dbReference type="Pfam" id="PF14432"/>
    </source>
</evidence>
<dbReference type="EMBL" id="GL377743">
    <property type="protein sequence ID" value="EFJ04951.1"/>
    <property type="molecule type" value="Genomic_DNA"/>
</dbReference>
<keyword evidence="1" id="KW-0677">Repeat</keyword>
<dbReference type="HOGENOM" id="CLU_002706_37_1_1"/>
<name>D8TEI7_SELML</name>
<keyword evidence="5" id="KW-1185">Reference proteome</keyword>
<organism evidence="5">
    <name type="scientific">Selaginella moellendorffii</name>
    <name type="common">Spikemoss</name>
    <dbReference type="NCBI Taxonomy" id="88036"/>
    <lineage>
        <taxon>Eukaryota</taxon>
        <taxon>Viridiplantae</taxon>
        <taxon>Streptophyta</taxon>
        <taxon>Embryophyta</taxon>
        <taxon>Tracheophyta</taxon>
        <taxon>Lycopodiopsida</taxon>
        <taxon>Selaginellales</taxon>
        <taxon>Selaginellaceae</taxon>
        <taxon>Selaginella</taxon>
    </lineage>
</organism>
<dbReference type="Gramene" id="EFJ04951">
    <property type="protein sequence ID" value="EFJ04951"/>
    <property type="gene ID" value="SELMODRAFT_137997"/>
</dbReference>
<gene>
    <name evidence="4" type="ORF">SELMODRAFT_137997</name>
</gene>
<dbReference type="InterPro" id="IPR002885">
    <property type="entry name" value="PPR_rpt"/>
</dbReference>
<feature type="repeat" description="PPR" evidence="2">
    <location>
        <begin position="126"/>
        <end position="160"/>
    </location>
</feature>
<dbReference type="eggNOG" id="KOG4197">
    <property type="taxonomic scope" value="Eukaryota"/>
</dbReference>
<dbReference type="OrthoDB" id="185373at2759"/>
<dbReference type="FunFam" id="1.25.40.10:FF:000090">
    <property type="entry name" value="Pentatricopeptide repeat-containing protein, chloroplastic"/>
    <property type="match status" value="1"/>
</dbReference>
<dbReference type="InParanoid" id="D8TEI7"/>
<dbReference type="FunCoup" id="D8TEI7">
    <property type="interactions" value="988"/>
</dbReference>
<dbReference type="InterPro" id="IPR046960">
    <property type="entry name" value="PPR_At4g14850-like_plant"/>
</dbReference>
<dbReference type="InterPro" id="IPR032867">
    <property type="entry name" value="DYW_dom"/>
</dbReference>
<dbReference type="Pfam" id="PF01535">
    <property type="entry name" value="PPR"/>
    <property type="match status" value="2"/>
</dbReference>
<dbReference type="Gene3D" id="1.25.40.10">
    <property type="entry name" value="Tetratricopeptide repeat domain"/>
    <property type="match status" value="2"/>
</dbReference>
<evidence type="ECO:0000256" key="1">
    <source>
        <dbReference type="ARBA" id="ARBA00022737"/>
    </source>
</evidence>
<dbReference type="GO" id="GO:0009451">
    <property type="term" value="P:RNA modification"/>
    <property type="evidence" value="ECO:0007669"/>
    <property type="project" value="InterPro"/>
</dbReference>
<reference evidence="4 5" key="1">
    <citation type="journal article" date="2011" name="Science">
        <title>The Selaginella genome identifies genetic changes associated with the evolution of vascular plants.</title>
        <authorList>
            <person name="Banks J.A."/>
            <person name="Nishiyama T."/>
            <person name="Hasebe M."/>
            <person name="Bowman J.L."/>
            <person name="Gribskov M."/>
            <person name="dePamphilis C."/>
            <person name="Albert V.A."/>
            <person name="Aono N."/>
            <person name="Aoyama T."/>
            <person name="Ambrose B.A."/>
            <person name="Ashton N.W."/>
            <person name="Axtell M.J."/>
            <person name="Barker E."/>
            <person name="Barker M.S."/>
            <person name="Bennetzen J.L."/>
            <person name="Bonawitz N.D."/>
            <person name="Chapple C."/>
            <person name="Cheng C."/>
            <person name="Correa L.G."/>
            <person name="Dacre M."/>
            <person name="DeBarry J."/>
            <person name="Dreyer I."/>
            <person name="Elias M."/>
            <person name="Engstrom E.M."/>
            <person name="Estelle M."/>
            <person name="Feng L."/>
            <person name="Finet C."/>
            <person name="Floyd S.K."/>
            <person name="Frommer W.B."/>
            <person name="Fujita T."/>
            <person name="Gramzow L."/>
            <person name="Gutensohn M."/>
            <person name="Harholt J."/>
            <person name="Hattori M."/>
            <person name="Heyl A."/>
            <person name="Hirai T."/>
            <person name="Hiwatashi Y."/>
            <person name="Ishikawa M."/>
            <person name="Iwata M."/>
            <person name="Karol K.G."/>
            <person name="Koehler B."/>
            <person name="Kolukisaoglu U."/>
            <person name="Kubo M."/>
            <person name="Kurata T."/>
            <person name="Lalonde S."/>
            <person name="Li K."/>
            <person name="Li Y."/>
            <person name="Litt A."/>
            <person name="Lyons E."/>
            <person name="Manning G."/>
            <person name="Maruyama T."/>
            <person name="Michael T.P."/>
            <person name="Mikami K."/>
            <person name="Miyazaki S."/>
            <person name="Morinaga S."/>
            <person name="Murata T."/>
            <person name="Mueller-Roeber B."/>
            <person name="Nelson D.R."/>
            <person name="Obara M."/>
            <person name="Oguri Y."/>
            <person name="Olmstead R.G."/>
            <person name="Onodera N."/>
            <person name="Petersen B.L."/>
            <person name="Pils B."/>
            <person name="Prigge M."/>
            <person name="Rensing S.A."/>
            <person name="Riano-Pachon D.M."/>
            <person name="Roberts A.W."/>
            <person name="Sato Y."/>
            <person name="Scheller H.V."/>
            <person name="Schulz B."/>
            <person name="Schulz C."/>
            <person name="Shakirov E.V."/>
            <person name="Shibagaki N."/>
            <person name="Shinohara N."/>
            <person name="Shippen D.E."/>
            <person name="Soerensen I."/>
            <person name="Sotooka R."/>
            <person name="Sugimoto N."/>
            <person name="Sugita M."/>
            <person name="Sumikawa N."/>
            <person name="Tanurdzic M."/>
            <person name="Theissen G."/>
            <person name="Ulvskov P."/>
            <person name="Wakazuki S."/>
            <person name="Weng J.K."/>
            <person name="Willats W.W."/>
            <person name="Wipf D."/>
            <person name="Wolf P.G."/>
            <person name="Yang L."/>
            <person name="Zimmer A.D."/>
            <person name="Zhu Q."/>
            <person name="Mitros T."/>
            <person name="Hellsten U."/>
            <person name="Loque D."/>
            <person name="Otillar R."/>
            <person name="Salamov A."/>
            <person name="Schmutz J."/>
            <person name="Shapiro H."/>
            <person name="Lindquist E."/>
            <person name="Lucas S."/>
            <person name="Rokhsar D."/>
            <person name="Grigoriev I.V."/>
        </authorList>
    </citation>
    <scope>NUCLEOTIDE SEQUENCE [LARGE SCALE GENOMIC DNA]</scope>
</reference>
<dbReference type="GO" id="GO:0003723">
    <property type="term" value="F:RNA binding"/>
    <property type="evidence" value="ECO:0007669"/>
    <property type="project" value="InterPro"/>
</dbReference>
<dbReference type="AlphaFoldDB" id="D8TEI7"/>
<evidence type="ECO:0000313" key="4">
    <source>
        <dbReference type="EMBL" id="EFJ04951.1"/>
    </source>
</evidence>
<dbReference type="Proteomes" id="UP000001514">
    <property type="component" value="Unassembled WGS sequence"/>
</dbReference>
<dbReference type="Pfam" id="PF20431">
    <property type="entry name" value="E_motif"/>
    <property type="match status" value="1"/>
</dbReference>
<dbReference type="Pfam" id="PF13041">
    <property type="entry name" value="PPR_2"/>
    <property type="match status" value="2"/>
</dbReference>
<dbReference type="NCBIfam" id="TIGR00756">
    <property type="entry name" value="PPR"/>
    <property type="match status" value="2"/>
</dbReference>
<dbReference type="PANTHER" id="PTHR47926:SF533">
    <property type="entry name" value="DYW DOMAIN-CONTAINING PROTEIN"/>
    <property type="match status" value="1"/>
</dbReference>
<dbReference type="Pfam" id="PF14432">
    <property type="entry name" value="DYW_deaminase"/>
    <property type="match status" value="1"/>
</dbReference>
<sequence length="434" mass="48045">MIAAYARHGRMIHAKTTFDAAPRRNSSSWNAMIAGYAQNGHCKAALHLFRAMNNEGQRCDMVTFVAAIDACAGLSALVAGRSLHSIAAAAGLVAHVEISTAIVNMYAKCGNLDDATIVFSSIRNKNLISWSTMITAFVQNGHTDRALDAFLAMNVDGLFPDAVTFKSILSACSHAGLFEHGFFHFDLLVHDFGITPTMDHFKCMVDLLGRSGRLLEAEELVQTMPFVPDDVTWNTLLAACRVHKSVERGKRAAEVLLELTSEIPGYYVLLSNIHAAAGDHAEKAKVRDLMEARGVRKKPGWSTIEINDRFHEFTAGEKFQHPKKQQILEELKRLSVLMKEDGYVPDTTEVLRLVNEDEKESLLFFHSEKLAIACGLISTPPGTTLRVVKNLRVCSDCHSATKFISKITGRKIIVRDLNRFHHTENGVCSCGDYW</sequence>
<dbReference type="InterPro" id="IPR011990">
    <property type="entry name" value="TPR-like_helical_dom_sf"/>
</dbReference>
<evidence type="ECO:0000256" key="2">
    <source>
        <dbReference type="PROSITE-ProRule" id="PRU00708"/>
    </source>
</evidence>
<feature type="domain" description="DYW" evidence="3">
    <location>
        <begin position="342"/>
        <end position="434"/>
    </location>
</feature>
<feature type="repeat" description="PPR" evidence="2">
    <location>
        <begin position="25"/>
        <end position="59"/>
    </location>
</feature>
<evidence type="ECO:0000313" key="5">
    <source>
        <dbReference type="Proteomes" id="UP000001514"/>
    </source>
</evidence>
<dbReference type="InterPro" id="IPR046848">
    <property type="entry name" value="E_motif"/>
</dbReference>
<dbReference type="GO" id="GO:0008270">
    <property type="term" value="F:zinc ion binding"/>
    <property type="evidence" value="ECO:0007669"/>
    <property type="project" value="InterPro"/>
</dbReference>
<dbReference type="PANTHER" id="PTHR47926">
    <property type="entry name" value="PENTATRICOPEPTIDE REPEAT-CONTAINING PROTEIN"/>
    <property type="match status" value="1"/>
</dbReference>
<dbReference type="KEGG" id="smo:SELMODRAFT_137997"/>
<protein>
    <recommendedName>
        <fullName evidence="3">DYW domain-containing protein</fullName>
    </recommendedName>
</protein>
<dbReference type="PROSITE" id="PS51375">
    <property type="entry name" value="PPR"/>
    <property type="match status" value="2"/>
</dbReference>
<accession>D8TEI7</accession>
<proteinExistence type="predicted"/>